<dbReference type="SUPFAM" id="SSF55347">
    <property type="entry name" value="Glyceraldehyde-3-phosphate dehydrogenase-like, C-terminal domain"/>
    <property type="match status" value="1"/>
</dbReference>
<evidence type="ECO:0000256" key="4">
    <source>
        <dbReference type="ARBA" id="ARBA00023002"/>
    </source>
</evidence>
<evidence type="ECO:0000259" key="7">
    <source>
        <dbReference type="Pfam" id="PF02800"/>
    </source>
</evidence>
<dbReference type="Proteomes" id="UP000428333">
    <property type="component" value="Linkage Group LG08"/>
</dbReference>
<sequence length="142" mass="15530">MGSTDKKIKIGINVGKVLPALNGKLTGMAFRVPTVDVSVVDLTVRLEKGASYQQIKDVIKEESEGKLKGILGYTEDDVVSTDLIGDSRSSIFDAKAGIALNDHFVKLVSWYDNEWGYSELVLCEDMLKNGDATFKEADITLL</sequence>
<feature type="non-terminal residue" evidence="8">
    <location>
        <position position="1"/>
    </location>
</feature>
<dbReference type="AlphaFoldDB" id="A0A6A4L504"/>
<comment type="similarity">
    <text evidence="2">Belongs to the glyceraldehyde-3-phosphate dehydrogenase family.</text>
</comment>
<evidence type="ECO:0000313" key="9">
    <source>
        <dbReference type="Proteomes" id="UP000428333"/>
    </source>
</evidence>
<accession>A0A6A4L504</accession>
<evidence type="ECO:0000256" key="6">
    <source>
        <dbReference type="ARBA" id="ARBA00023152"/>
    </source>
</evidence>
<dbReference type="InterPro" id="IPR020829">
    <property type="entry name" value="GlycerAld_3-P_DH_cat"/>
</dbReference>
<keyword evidence="5" id="KW-0520">NAD</keyword>
<comment type="pathway">
    <text evidence="1">Carbohydrate degradation; glycolysis; pyruvate from D-glyceraldehyde 3-phosphate: step 1/5.</text>
</comment>
<evidence type="ECO:0000256" key="3">
    <source>
        <dbReference type="ARBA" id="ARBA00013119"/>
    </source>
</evidence>
<feature type="domain" description="Glyceraldehyde 3-phosphate dehydrogenase catalytic" evidence="7">
    <location>
        <begin position="12"/>
        <end position="111"/>
    </location>
</feature>
<dbReference type="PANTHER" id="PTHR10836:SF112">
    <property type="entry name" value="GLYCERALDEHYDE-3-PHOSPHATE DEHYDROGENASE GAPC1, CYTOSOLIC-RELATED"/>
    <property type="match status" value="1"/>
</dbReference>
<dbReference type="Pfam" id="PF02800">
    <property type="entry name" value="Gp_dh_C"/>
    <property type="match status" value="1"/>
</dbReference>
<dbReference type="OrthoDB" id="1152826at2759"/>
<evidence type="ECO:0000256" key="2">
    <source>
        <dbReference type="ARBA" id="ARBA00007406"/>
    </source>
</evidence>
<proteinExistence type="inferred from homology"/>
<organism evidence="8 9">
    <name type="scientific">Rhododendron williamsianum</name>
    <dbReference type="NCBI Taxonomy" id="262921"/>
    <lineage>
        <taxon>Eukaryota</taxon>
        <taxon>Viridiplantae</taxon>
        <taxon>Streptophyta</taxon>
        <taxon>Embryophyta</taxon>
        <taxon>Tracheophyta</taxon>
        <taxon>Spermatophyta</taxon>
        <taxon>Magnoliopsida</taxon>
        <taxon>eudicotyledons</taxon>
        <taxon>Gunneridae</taxon>
        <taxon>Pentapetalae</taxon>
        <taxon>asterids</taxon>
        <taxon>Ericales</taxon>
        <taxon>Ericaceae</taxon>
        <taxon>Ericoideae</taxon>
        <taxon>Rhodoreae</taxon>
        <taxon>Rhododendron</taxon>
    </lineage>
</organism>
<evidence type="ECO:0000256" key="5">
    <source>
        <dbReference type="ARBA" id="ARBA00023027"/>
    </source>
</evidence>
<comment type="caution">
    <text evidence="8">The sequence shown here is derived from an EMBL/GenBank/DDBJ whole genome shotgun (WGS) entry which is preliminary data.</text>
</comment>
<evidence type="ECO:0000256" key="1">
    <source>
        <dbReference type="ARBA" id="ARBA00004869"/>
    </source>
</evidence>
<reference evidence="8 9" key="1">
    <citation type="journal article" date="2019" name="Genome Biol. Evol.">
        <title>The Rhododendron genome and chromosomal organization provide insight into shared whole-genome duplications across the heath family (Ericaceae).</title>
        <authorList>
            <person name="Soza V.L."/>
            <person name="Lindsley D."/>
            <person name="Waalkes A."/>
            <person name="Ramage E."/>
            <person name="Patwardhan R.P."/>
            <person name="Burton J.N."/>
            <person name="Adey A."/>
            <person name="Kumar A."/>
            <person name="Qiu R."/>
            <person name="Shendure J."/>
            <person name="Hall B."/>
        </authorList>
    </citation>
    <scope>NUCLEOTIDE SEQUENCE [LARGE SCALE GENOMIC DNA]</scope>
    <source>
        <strain evidence="8">RSF 1966-606</strain>
    </source>
</reference>
<dbReference type="PANTHER" id="PTHR10836">
    <property type="entry name" value="GLYCERALDEHYDE 3-PHOSPHATE DEHYDROGENASE"/>
    <property type="match status" value="1"/>
</dbReference>
<dbReference type="Gene3D" id="3.30.360.10">
    <property type="entry name" value="Dihydrodipicolinate Reductase, domain 2"/>
    <property type="match status" value="1"/>
</dbReference>
<dbReference type="GO" id="GO:0004365">
    <property type="term" value="F:glyceraldehyde-3-phosphate dehydrogenase (NAD+) (phosphorylating) activity"/>
    <property type="evidence" value="ECO:0007669"/>
    <property type="project" value="UniProtKB-EC"/>
</dbReference>
<dbReference type="EMBL" id="QEFC01002098">
    <property type="protein sequence ID" value="KAE9454703.1"/>
    <property type="molecule type" value="Genomic_DNA"/>
</dbReference>
<dbReference type="EC" id="1.2.1.12" evidence="3"/>
<dbReference type="GO" id="GO:0006096">
    <property type="term" value="P:glycolytic process"/>
    <property type="evidence" value="ECO:0007669"/>
    <property type="project" value="UniProtKB-KW"/>
</dbReference>
<keyword evidence="6" id="KW-0324">Glycolysis</keyword>
<dbReference type="GO" id="GO:0005829">
    <property type="term" value="C:cytosol"/>
    <property type="evidence" value="ECO:0007669"/>
    <property type="project" value="TreeGrafter"/>
</dbReference>
<dbReference type="InterPro" id="IPR020831">
    <property type="entry name" value="GlycerAld/Erythrose_P_DH"/>
</dbReference>
<dbReference type="PRINTS" id="PR00078">
    <property type="entry name" value="G3PDHDRGNASE"/>
</dbReference>
<gene>
    <name evidence="8" type="ORF">C3L33_13393</name>
</gene>
<protein>
    <recommendedName>
        <fullName evidence="3">glyceraldehyde-3-phosphate dehydrogenase (phosphorylating)</fullName>
        <ecNumber evidence="3">1.2.1.12</ecNumber>
    </recommendedName>
</protein>
<evidence type="ECO:0000313" key="8">
    <source>
        <dbReference type="EMBL" id="KAE9454703.1"/>
    </source>
</evidence>
<name>A0A6A4L504_9ERIC</name>
<keyword evidence="9" id="KW-1185">Reference proteome</keyword>
<keyword evidence="4" id="KW-0560">Oxidoreductase</keyword>